<dbReference type="SUPFAM" id="SSF51735">
    <property type="entry name" value="NAD(P)-binding Rossmann-fold domains"/>
    <property type="match status" value="1"/>
</dbReference>
<keyword evidence="2" id="KW-1185">Reference proteome</keyword>
<proteinExistence type="predicted"/>
<reference evidence="1" key="2">
    <citation type="submission" date="2025-09" db="UniProtKB">
        <authorList>
            <consortium name="Ensembl"/>
        </authorList>
    </citation>
    <scope>IDENTIFICATION</scope>
</reference>
<dbReference type="InterPro" id="IPR036291">
    <property type="entry name" value="NAD(P)-bd_dom_sf"/>
</dbReference>
<dbReference type="GO" id="GO:0047024">
    <property type="term" value="F:5-alpha-androstane-3-beta,17-beta-diol dehydrogenase (NADP+) activity"/>
    <property type="evidence" value="ECO:0007669"/>
    <property type="project" value="TreeGrafter"/>
</dbReference>
<evidence type="ECO:0000313" key="2">
    <source>
        <dbReference type="Proteomes" id="UP000694551"/>
    </source>
</evidence>
<dbReference type="GO" id="GO:0006695">
    <property type="term" value="P:cholesterol biosynthetic process"/>
    <property type="evidence" value="ECO:0007669"/>
    <property type="project" value="TreeGrafter"/>
</dbReference>
<dbReference type="InterPro" id="IPR002347">
    <property type="entry name" value="SDR_fam"/>
</dbReference>
<dbReference type="Pfam" id="PF00106">
    <property type="entry name" value="adh_short"/>
    <property type="match status" value="1"/>
</dbReference>
<dbReference type="InterPro" id="IPR052834">
    <property type="entry name" value="3KSR/17beta-HSD"/>
</dbReference>
<evidence type="ECO:0000313" key="1">
    <source>
        <dbReference type="Ensembl" id="ENSSOCP00000003396.1"/>
    </source>
</evidence>
<reference evidence="1" key="1">
    <citation type="submission" date="2025-08" db="UniProtKB">
        <authorList>
            <consortium name="Ensembl"/>
        </authorList>
    </citation>
    <scope>IDENTIFICATION</scope>
</reference>
<dbReference type="Proteomes" id="UP000694551">
    <property type="component" value="Unplaced"/>
</dbReference>
<dbReference type="PANTHER" id="PTHR44442">
    <property type="entry name" value="3-KETO-STEROID REDUCTASE"/>
    <property type="match status" value="1"/>
</dbReference>
<dbReference type="AlphaFoldDB" id="A0A8D0ELX2"/>
<dbReference type="Gene3D" id="3.40.50.720">
    <property type="entry name" value="NAD(P)-binding Rossmann-like Domain"/>
    <property type="match status" value="1"/>
</dbReference>
<name>A0A8D0ELX2_STROC</name>
<accession>A0A8D0ELX2</accession>
<dbReference type="GO" id="GO:0005789">
    <property type="term" value="C:endoplasmic reticulum membrane"/>
    <property type="evidence" value="ECO:0007669"/>
    <property type="project" value="TreeGrafter"/>
</dbReference>
<dbReference type="GO" id="GO:0004303">
    <property type="term" value="F:estradiol 17-beta-dehydrogenase [NAD(P)+] activity"/>
    <property type="evidence" value="ECO:0007669"/>
    <property type="project" value="TreeGrafter"/>
</dbReference>
<sequence length="236" mass="26286">MERVVLVTGASGGVGLALCRRLLEEDGRIHLCIACRNVQKSEATRDLILAAHPAAQVSTVEVDLGNLAAVLRVARELRCRFQRLDFVYLNAGIMPNPHVNFKALWHGLLTGDKLVAFKNCKAILQEFKITVLNKLTIISQVRQLESLLCGNEKPSRLIWTSSSNARESAFSLSDYQHAKGQESYSSSKYATDLTSVVLNRKFNEQVMMGFVCLKKPNELLLFIIIITLLLPSCMHS</sequence>
<dbReference type="Ensembl" id="ENSSOCT00000003479.1">
    <property type="protein sequence ID" value="ENSSOCP00000003396.1"/>
    <property type="gene ID" value="ENSSOCG00000002591.1"/>
</dbReference>
<dbReference type="PRINTS" id="PR00081">
    <property type="entry name" value="GDHRDH"/>
</dbReference>
<protein>
    <submittedName>
        <fullName evidence="1">Hydroxysteroid 17-beta dehydrogenase 7</fullName>
    </submittedName>
</protein>
<organism evidence="1 2">
    <name type="scientific">Strix occidentalis caurina</name>
    <name type="common">northern spotted owl</name>
    <dbReference type="NCBI Taxonomy" id="311401"/>
    <lineage>
        <taxon>Eukaryota</taxon>
        <taxon>Metazoa</taxon>
        <taxon>Chordata</taxon>
        <taxon>Craniata</taxon>
        <taxon>Vertebrata</taxon>
        <taxon>Euteleostomi</taxon>
        <taxon>Archelosauria</taxon>
        <taxon>Archosauria</taxon>
        <taxon>Dinosauria</taxon>
        <taxon>Saurischia</taxon>
        <taxon>Theropoda</taxon>
        <taxon>Coelurosauria</taxon>
        <taxon>Aves</taxon>
        <taxon>Neognathae</taxon>
        <taxon>Neoaves</taxon>
        <taxon>Telluraves</taxon>
        <taxon>Strigiformes</taxon>
        <taxon>Strigidae</taxon>
        <taxon>Strix</taxon>
    </lineage>
</organism>
<dbReference type="GO" id="GO:0000253">
    <property type="term" value="F:3-beta-hydroxysteroid 3-dehydrogenase (NADP+) activity"/>
    <property type="evidence" value="ECO:0007669"/>
    <property type="project" value="TreeGrafter"/>
</dbReference>
<dbReference type="PANTHER" id="PTHR44442:SF1">
    <property type="entry name" value="3-KETO-STEROID REDUCTASE_17-BETA-HYDROXYSTEROID DEHYDROGENASE 7"/>
    <property type="match status" value="1"/>
</dbReference>